<keyword evidence="1" id="KW-0677">Repeat</keyword>
<comment type="caution">
    <text evidence="3">The sequence shown here is derived from an EMBL/GenBank/DDBJ whole genome shotgun (WGS) entry which is preliminary data.</text>
</comment>
<accession>A0AAD9TM32</accession>
<dbReference type="Proteomes" id="UP001280121">
    <property type="component" value="Unassembled WGS sequence"/>
</dbReference>
<gene>
    <name evidence="3" type="ORF">Ddye_025830</name>
</gene>
<evidence type="ECO:0000313" key="3">
    <source>
        <dbReference type="EMBL" id="KAK2638035.1"/>
    </source>
</evidence>
<dbReference type="InterPro" id="IPR058922">
    <property type="entry name" value="WHD_DRP"/>
</dbReference>
<sequence>MEKETEKENQFMQSSYFKEFQLMFEKLDIRSKLCLLCFVVFPEDTVIEKRLLVYWWIGERLLDLYTSKEKAVVKSAHEILEDFVMRGFIKPVNRKYRKVSNSLKYTHLYVLQ</sequence>
<dbReference type="InterPro" id="IPR036388">
    <property type="entry name" value="WH-like_DNA-bd_sf"/>
</dbReference>
<evidence type="ECO:0000256" key="1">
    <source>
        <dbReference type="ARBA" id="ARBA00022737"/>
    </source>
</evidence>
<dbReference type="AlphaFoldDB" id="A0AAD9TM32"/>
<proteinExistence type="predicted"/>
<name>A0AAD9TM32_9ROSI</name>
<evidence type="ECO:0000313" key="4">
    <source>
        <dbReference type="Proteomes" id="UP001280121"/>
    </source>
</evidence>
<protein>
    <recommendedName>
        <fullName evidence="2">Disease resistance protein winged helix domain-containing protein</fullName>
    </recommendedName>
</protein>
<reference evidence="3" key="1">
    <citation type="journal article" date="2023" name="Plant J.">
        <title>Genome sequences and population genomics provide insights into the demographic history, inbreeding, and mutation load of two 'living fossil' tree species of Dipteronia.</title>
        <authorList>
            <person name="Feng Y."/>
            <person name="Comes H.P."/>
            <person name="Chen J."/>
            <person name="Zhu S."/>
            <person name="Lu R."/>
            <person name="Zhang X."/>
            <person name="Li P."/>
            <person name="Qiu J."/>
            <person name="Olsen K.M."/>
            <person name="Qiu Y."/>
        </authorList>
    </citation>
    <scope>NUCLEOTIDE SEQUENCE</scope>
    <source>
        <strain evidence="3">KIB01</strain>
    </source>
</reference>
<dbReference type="Pfam" id="PF23559">
    <property type="entry name" value="WHD_DRP"/>
    <property type="match status" value="1"/>
</dbReference>
<dbReference type="Gene3D" id="1.10.10.10">
    <property type="entry name" value="Winged helix-like DNA-binding domain superfamily/Winged helix DNA-binding domain"/>
    <property type="match status" value="1"/>
</dbReference>
<organism evidence="3 4">
    <name type="scientific">Dipteronia dyeriana</name>
    <dbReference type="NCBI Taxonomy" id="168575"/>
    <lineage>
        <taxon>Eukaryota</taxon>
        <taxon>Viridiplantae</taxon>
        <taxon>Streptophyta</taxon>
        <taxon>Embryophyta</taxon>
        <taxon>Tracheophyta</taxon>
        <taxon>Spermatophyta</taxon>
        <taxon>Magnoliopsida</taxon>
        <taxon>eudicotyledons</taxon>
        <taxon>Gunneridae</taxon>
        <taxon>Pentapetalae</taxon>
        <taxon>rosids</taxon>
        <taxon>malvids</taxon>
        <taxon>Sapindales</taxon>
        <taxon>Sapindaceae</taxon>
        <taxon>Hippocastanoideae</taxon>
        <taxon>Acereae</taxon>
        <taxon>Dipteronia</taxon>
    </lineage>
</organism>
<keyword evidence="4" id="KW-1185">Reference proteome</keyword>
<evidence type="ECO:0000259" key="2">
    <source>
        <dbReference type="Pfam" id="PF23559"/>
    </source>
</evidence>
<feature type="domain" description="Disease resistance protein winged helix" evidence="2">
    <location>
        <begin position="40"/>
        <end position="98"/>
    </location>
</feature>
<dbReference type="EMBL" id="JANJYI010000008">
    <property type="protein sequence ID" value="KAK2638035.1"/>
    <property type="molecule type" value="Genomic_DNA"/>
</dbReference>